<accession>A0A6M8U967</accession>
<organism evidence="2 3">
    <name type="scientific">Paramixta manurensis</name>
    <dbReference type="NCBI Taxonomy" id="2740817"/>
    <lineage>
        <taxon>Bacteria</taxon>
        <taxon>Pseudomonadati</taxon>
        <taxon>Pseudomonadota</taxon>
        <taxon>Gammaproteobacteria</taxon>
        <taxon>Enterobacterales</taxon>
        <taxon>Erwiniaceae</taxon>
        <taxon>Paramixta</taxon>
    </lineage>
</organism>
<dbReference type="InterPro" id="IPR047640">
    <property type="entry name" value="RpiR-like"/>
</dbReference>
<evidence type="ECO:0000259" key="1">
    <source>
        <dbReference type="PROSITE" id="PS51071"/>
    </source>
</evidence>
<dbReference type="InterPro" id="IPR000281">
    <property type="entry name" value="HTH_RpiR"/>
</dbReference>
<feature type="domain" description="HTH rpiR-type" evidence="1">
    <location>
        <begin position="1"/>
        <end position="77"/>
    </location>
</feature>
<dbReference type="InterPro" id="IPR036388">
    <property type="entry name" value="WH-like_DNA-bd_sf"/>
</dbReference>
<dbReference type="Pfam" id="PF01418">
    <property type="entry name" value="HTH_6"/>
    <property type="match status" value="1"/>
</dbReference>
<protein>
    <submittedName>
        <fullName evidence="2">RpiR family transcriptional regulator</fullName>
    </submittedName>
</protein>
<dbReference type="GO" id="GO:0003677">
    <property type="term" value="F:DNA binding"/>
    <property type="evidence" value="ECO:0007669"/>
    <property type="project" value="InterPro"/>
</dbReference>
<dbReference type="AlphaFoldDB" id="A0A6M8U967"/>
<proteinExistence type="predicted"/>
<dbReference type="InterPro" id="IPR009057">
    <property type="entry name" value="Homeodomain-like_sf"/>
</dbReference>
<dbReference type="SUPFAM" id="SSF46689">
    <property type="entry name" value="Homeodomain-like"/>
    <property type="match status" value="1"/>
</dbReference>
<dbReference type="PANTHER" id="PTHR30514">
    <property type="entry name" value="GLUCOKINASE"/>
    <property type="match status" value="1"/>
</dbReference>
<reference evidence="2 3" key="1">
    <citation type="submission" date="2020-06" db="EMBL/GenBank/DDBJ databases">
        <title>Genome sequence of Paramixta manurensis strain PD-1.</title>
        <authorList>
            <person name="Lee C.W."/>
            <person name="Kim J."/>
        </authorList>
    </citation>
    <scope>NUCLEOTIDE SEQUENCE [LARGE SCALE GENOMIC DNA]</scope>
    <source>
        <strain evidence="2 3">PD-1</strain>
    </source>
</reference>
<evidence type="ECO:0000313" key="3">
    <source>
        <dbReference type="Proteomes" id="UP000505325"/>
    </source>
</evidence>
<dbReference type="Gene3D" id="1.10.10.10">
    <property type="entry name" value="Winged helix-like DNA-binding domain superfamily/Winged helix DNA-binding domain"/>
    <property type="match status" value="1"/>
</dbReference>
<name>A0A6M8U967_9GAMM</name>
<dbReference type="GO" id="GO:0097367">
    <property type="term" value="F:carbohydrate derivative binding"/>
    <property type="evidence" value="ECO:0007669"/>
    <property type="project" value="InterPro"/>
</dbReference>
<dbReference type="PROSITE" id="PS51071">
    <property type="entry name" value="HTH_RPIR"/>
    <property type="match status" value="1"/>
</dbReference>
<dbReference type="KEGG" id="pmak:PMPD1_1098"/>
<dbReference type="GO" id="GO:0003700">
    <property type="term" value="F:DNA-binding transcription factor activity"/>
    <property type="evidence" value="ECO:0007669"/>
    <property type="project" value="InterPro"/>
</dbReference>
<dbReference type="RefSeq" id="WP_173633102.1">
    <property type="nucleotide sequence ID" value="NZ_CP054212.1"/>
</dbReference>
<gene>
    <name evidence="2" type="ORF">PMPD1_1098</name>
</gene>
<dbReference type="PANTHER" id="PTHR30514:SF1">
    <property type="entry name" value="HTH-TYPE TRANSCRIPTIONAL REGULATOR HEXR-RELATED"/>
    <property type="match status" value="1"/>
</dbReference>
<sequence>MNVIEKLEIMKQTGSGAEKTLSAFIMNNLFKIDKLTSINIAKVTQISQPTVVRFSKNLGYSGFAQFKYDLMANAKSIGKQPREKFEIDFSNDINSVIKLNSQSTLAGFFEVVKSSKKIYLCYPRELTNLVMSIIQDFNDIGYLCMPVEYNAAKSIVETALTDSDTFILLPSLKEKVPDEIELLSTIKDAEAASFKVTLDKNENSIADGLLYASTLHSGDMAFIALKMSLQTLFYYTCQYCFLKHLFPGNPTT</sequence>
<dbReference type="EMBL" id="CP054212">
    <property type="protein sequence ID" value="QKJ86064.1"/>
    <property type="molecule type" value="Genomic_DNA"/>
</dbReference>
<keyword evidence="3" id="KW-1185">Reference proteome</keyword>
<evidence type="ECO:0000313" key="2">
    <source>
        <dbReference type="EMBL" id="QKJ86064.1"/>
    </source>
</evidence>
<dbReference type="Proteomes" id="UP000505325">
    <property type="component" value="Chromosome"/>
</dbReference>